<sequence>MSDARNSSGNIRGGGSRVTGGSGRTQKHADTGGRKGGGIPGTGSEVLDKKELARRNLQMLSMSKQLALMARESCFTDHTEAEYEELNVPMPDAETAMKKLKAMVKATDDWYDAGFRERFLYDVFEVWKKELKAEFEAAAAKAAASKTAAKQKRSGMGGEGMKEEPIRWKGGDVHRRARGNASGYKYNG</sequence>
<dbReference type="Proteomes" id="UP001224775">
    <property type="component" value="Unassembled WGS sequence"/>
</dbReference>
<gene>
    <name evidence="2" type="ORF">QTG54_011734</name>
</gene>
<name>A0AAD8Y1H3_9STRA</name>
<feature type="compositionally biased region" description="Low complexity" evidence="1">
    <location>
        <begin position="1"/>
        <end position="10"/>
    </location>
</feature>
<comment type="caution">
    <text evidence="2">The sequence shown here is derived from an EMBL/GenBank/DDBJ whole genome shotgun (WGS) entry which is preliminary data.</text>
</comment>
<protein>
    <submittedName>
        <fullName evidence="2">Uncharacterized protein</fullName>
    </submittedName>
</protein>
<dbReference type="AlphaFoldDB" id="A0AAD8Y1H3"/>
<evidence type="ECO:0000256" key="1">
    <source>
        <dbReference type="SAM" id="MobiDB-lite"/>
    </source>
</evidence>
<proteinExistence type="predicted"/>
<feature type="compositionally biased region" description="Gly residues" evidence="1">
    <location>
        <begin position="11"/>
        <end position="23"/>
    </location>
</feature>
<feature type="region of interest" description="Disordered" evidence="1">
    <location>
        <begin position="1"/>
        <end position="48"/>
    </location>
</feature>
<feature type="compositionally biased region" description="Basic and acidic residues" evidence="1">
    <location>
        <begin position="160"/>
        <end position="174"/>
    </location>
</feature>
<evidence type="ECO:0000313" key="2">
    <source>
        <dbReference type="EMBL" id="KAK1737448.1"/>
    </source>
</evidence>
<dbReference type="EMBL" id="JATAAI010000025">
    <property type="protein sequence ID" value="KAK1737448.1"/>
    <property type="molecule type" value="Genomic_DNA"/>
</dbReference>
<accession>A0AAD8Y1H3</accession>
<organism evidence="2 3">
    <name type="scientific">Skeletonema marinoi</name>
    <dbReference type="NCBI Taxonomy" id="267567"/>
    <lineage>
        <taxon>Eukaryota</taxon>
        <taxon>Sar</taxon>
        <taxon>Stramenopiles</taxon>
        <taxon>Ochrophyta</taxon>
        <taxon>Bacillariophyta</taxon>
        <taxon>Coscinodiscophyceae</taxon>
        <taxon>Thalassiosirophycidae</taxon>
        <taxon>Thalassiosirales</taxon>
        <taxon>Skeletonemataceae</taxon>
        <taxon>Skeletonema</taxon>
        <taxon>Skeletonema marinoi-dohrnii complex</taxon>
    </lineage>
</organism>
<evidence type="ECO:0000313" key="3">
    <source>
        <dbReference type="Proteomes" id="UP001224775"/>
    </source>
</evidence>
<feature type="region of interest" description="Disordered" evidence="1">
    <location>
        <begin position="144"/>
        <end position="188"/>
    </location>
</feature>
<keyword evidence="3" id="KW-1185">Reference proteome</keyword>
<reference evidence="2" key="1">
    <citation type="submission" date="2023-06" db="EMBL/GenBank/DDBJ databases">
        <title>Survivors Of The Sea: Transcriptome response of Skeletonema marinoi to long-term dormancy.</title>
        <authorList>
            <person name="Pinder M.I.M."/>
            <person name="Kourtchenko O."/>
            <person name="Robertson E.K."/>
            <person name="Larsson T."/>
            <person name="Maumus F."/>
            <person name="Osuna-Cruz C.M."/>
            <person name="Vancaester E."/>
            <person name="Stenow R."/>
            <person name="Vandepoele K."/>
            <person name="Ploug H."/>
            <person name="Bruchert V."/>
            <person name="Godhe A."/>
            <person name="Topel M."/>
        </authorList>
    </citation>
    <scope>NUCLEOTIDE SEQUENCE</scope>
    <source>
        <strain evidence="2">R05AC</strain>
    </source>
</reference>